<organism evidence="3 4">
    <name type="scientific">Hibiscus sabdariffa</name>
    <name type="common">roselle</name>
    <dbReference type="NCBI Taxonomy" id="183260"/>
    <lineage>
        <taxon>Eukaryota</taxon>
        <taxon>Viridiplantae</taxon>
        <taxon>Streptophyta</taxon>
        <taxon>Embryophyta</taxon>
        <taxon>Tracheophyta</taxon>
        <taxon>Spermatophyta</taxon>
        <taxon>Magnoliopsida</taxon>
        <taxon>eudicotyledons</taxon>
        <taxon>Gunneridae</taxon>
        <taxon>Pentapetalae</taxon>
        <taxon>rosids</taxon>
        <taxon>malvids</taxon>
        <taxon>Malvales</taxon>
        <taxon>Malvaceae</taxon>
        <taxon>Malvoideae</taxon>
        <taxon>Hibiscus</taxon>
    </lineage>
</organism>
<name>A0ABR2R3G2_9ROSI</name>
<keyword evidence="1" id="KW-0812">Transmembrane</keyword>
<sequence length="100" mass="9617">MSRQILAFSLALISIFGMVSAASAAVVAVTPSSNEETGNSGTVESPVGSAGLGSGWGAAVAAGAMSGAATDQPPRSNSATTITVSSAFVGTAAIAGYFVF</sequence>
<dbReference type="Proteomes" id="UP001396334">
    <property type="component" value="Unassembled WGS sequence"/>
</dbReference>
<protein>
    <submittedName>
        <fullName evidence="3">Uncharacterized protein</fullName>
    </submittedName>
</protein>
<gene>
    <name evidence="3" type="ORF">V6N11_051172</name>
</gene>
<feature type="transmembrane region" description="Helical" evidence="1">
    <location>
        <begin position="81"/>
        <end position="99"/>
    </location>
</feature>
<reference evidence="3 4" key="1">
    <citation type="journal article" date="2024" name="G3 (Bethesda)">
        <title>Genome assembly of Hibiscus sabdariffa L. provides insights into metabolisms of medicinal natural products.</title>
        <authorList>
            <person name="Kim T."/>
        </authorList>
    </citation>
    <scope>NUCLEOTIDE SEQUENCE [LARGE SCALE GENOMIC DNA]</scope>
    <source>
        <strain evidence="3">TK-2024</strain>
        <tissue evidence="3">Old leaves</tissue>
    </source>
</reference>
<keyword evidence="2" id="KW-0732">Signal</keyword>
<evidence type="ECO:0000313" key="4">
    <source>
        <dbReference type="Proteomes" id="UP001396334"/>
    </source>
</evidence>
<feature type="chain" id="PRO_5045948765" evidence="2">
    <location>
        <begin position="22"/>
        <end position="100"/>
    </location>
</feature>
<keyword evidence="1" id="KW-1133">Transmembrane helix</keyword>
<keyword evidence="4" id="KW-1185">Reference proteome</keyword>
<evidence type="ECO:0000256" key="1">
    <source>
        <dbReference type="SAM" id="Phobius"/>
    </source>
</evidence>
<feature type="transmembrane region" description="Helical" evidence="1">
    <location>
        <begin position="48"/>
        <end position="69"/>
    </location>
</feature>
<feature type="signal peptide" evidence="2">
    <location>
        <begin position="1"/>
        <end position="21"/>
    </location>
</feature>
<accession>A0ABR2R3G2</accession>
<keyword evidence="1" id="KW-0472">Membrane</keyword>
<dbReference type="EMBL" id="JBBPBN010000027">
    <property type="protein sequence ID" value="KAK9007344.1"/>
    <property type="molecule type" value="Genomic_DNA"/>
</dbReference>
<evidence type="ECO:0000256" key="2">
    <source>
        <dbReference type="SAM" id="SignalP"/>
    </source>
</evidence>
<proteinExistence type="predicted"/>
<evidence type="ECO:0000313" key="3">
    <source>
        <dbReference type="EMBL" id="KAK9007344.1"/>
    </source>
</evidence>
<comment type="caution">
    <text evidence="3">The sequence shown here is derived from an EMBL/GenBank/DDBJ whole genome shotgun (WGS) entry which is preliminary data.</text>
</comment>